<evidence type="ECO:0000256" key="5">
    <source>
        <dbReference type="ARBA" id="ARBA00023136"/>
    </source>
</evidence>
<evidence type="ECO:0000313" key="9">
    <source>
        <dbReference type="EMBL" id="SVD29719.1"/>
    </source>
</evidence>
<sequence>MPQLEITTYPSQIFWLVVSFLILYLIMSRIIIPRISSVIKSRESEIKNNIHISEQMYKDTEIINNEYE</sequence>
<evidence type="ECO:0000256" key="6">
    <source>
        <dbReference type="ARBA" id="ARBA00023310"/>
    </source>
</evidence>
<dbReference type="InterPro" id="IPR003319">
    <property type="entry name" value="YMF19-like_N"/>
</dbReference>
<organism evidence="9">
    <name type="scientific">marine metagenome</name>
    <dbReference type="NCBI Taxonomy" id="408172"/>
    <lineage>
        <taxon>unclassified sequences</taxon>
        <taxon>metagenomes</taxon>
        <taxon>ecological metagenomes</taxon>
    </lineage>
</organism>
<feature type="domain" description="ATP synthase YMF19-like N-terminal" evidence="8">
    <location>
        <begin position="2"/>
        <end position="60"/>
    </location>
</feature>
<evidence type="ECO:0000256" key="2">
    <source>
        <dbReference type="ARBA" id="ARBA00022692"/>
    </source>
</evidence>
<dbReference type="AlphaFoldDB" id="A0A382U5X9"/>
<keyword evidence="2 7" id="KW-0812">Transmembrane</keyword>
<evidence type="ECO:0000256" key="3">
    <source>
        <dbReference type="ARBA" id="ARBA00022989"/>
    </source>
</evidence>
<dbReference type="Pfam" id="PF02326">
    <property type="entry name" value="YMF19"/>
    <property type="match status" value="1"/>
</dbReference>
<keyword evidence="6" id="KW-0066">ATP synthesis</keyword>
<feature type="transmembrane region" description="Helical" evidence="7">
    <location>
        <begin position="12"/>
        <end position="32"/>
    </location>
</feature>
<dbReference type="GO" id="GO:0006754">
    <property type="term" value="P:ATP biosynthetic process"/>
    <property type="evidence" value="ECO:0007669"/>
    <property type="project" value="UniProtKB-KW"/>
</dbReference>
<evidence type="ECO:0000256" key="7">
    <source>
        <dbReference type="SAM" id="Phobius"/>
    </source>
</evidence>
<evidence type="ECO:0000256" key="4">
    <source>
        <dbReference type="ARBA" id="ARBA00023128"/>
    </source>
</evidence>
<name>A0A382U5X9_9ZZZZ</name>
<dbReference type="CDD" id="cd06503">
    <property type="entry name" value="ATP-synt_Fo_b"/>
    <property type="match status" value="1"/>
</dbReference>
<evidence type="ECO:0000259" key="8">
    <source>
        <dbReference type="Pfam" id="PF02326"/>
    </source>
</evidence>
<protein>
    <recommendedName>
        <fullName evidence="8">ATP synthase YMF19-like N-terminal domain-containing protein</fullName>
    </recommendedName>
</protein>
<accession>A0A382U5X9</accession>
<proteinExistence type="predicted"/>
<dbReference type="GO" id="GO:0031966">
    <property type="term" value="C:mitochondrial membrane"/>
    <property type="evidence" value="ECO:0007669"/>
    <property type="project" value="UniProtKB-SubCell"/>
</dbReference>
<gene>
    <name evidence="9" type="ORF">METZ01_LOCUS382573</name>
</gene>
<feature type="non-terminal residue" evidence="9">
    <location>
        <position position="68"/>
    </location>
</feature>
<dbReference type="EMBL" id="UINC01141776">
    <property type="protein sequence ID" value="SVD29719.1"/>
    <property type="molecule type" value="Genomic_DNA"/>
</dbReference>
<keyword evidence="3 7" id="KW-1133">Transmembrane helix</keyword>
<keyword evidence="5 7" id="KW-0472">Membrane</keyword>
<keyword evidence="4" id="KW-0496">Mitochondrion</keyword>
<evidence type="ECO:0000256" key="1">
    <source>
        <dbReference type="ARBA" id="ARBA00004325"/>
    </source>
</evidence>
<comment type="subcellular location">
    <subcellularLocation>
        <location evidence="1">Mitochondrion membrane</location>
    </subcellularLocation>
</comment>
<reference evidence="9" key="1">
    <citation type="submission" date="2018-05" db="EMBL/GenBank/DDBJ databases">
        <authorList>
            <person name="Lanie J.A."/>
            <person name="Ng W.-L."/>
            <person name="Kazmierczak K.M."/>
            <person name="Andrzejewski T.M."/>
            <person name="Davidsen T.M."/>
            <person name="Wayne K.J."/>
            <person name="Tettelin H."/>
            <person name="Glass J.I."/>
            <person name="Rusch D."/>
            <person name="Podicherti R."/>
            <person name="Tsui H.-C.T."/>
            <person name="Winkler M.E."/>
        </authorList>
    </citation>
    <scope>NUCLEOTIDE SEQUENCE</scope>
</reference>